<feature type="domain" description="GTA TIM-barrel-like" evidence="1">
    <location>
        <begin position="437"/>
        <end position="736"/>
    </location>
</feature>
<dbReference type="Proteomes" id="UP001165667">
    <property type="component" value="Unassembled WGS sequence"/>
</dbReference>
<protein>
    <submittedName>
        <fullName evidence="4">Glycoside hydrolase/phage tail family protein</fullName>
    </submittedName>
</protein>
<reference evidence="4" key="1">
    <citation type="submission" date="2022-05" db="EMBL/GenBank/DDBJ databases">
        <authorList>
            <person name="Pankratov T."/>
        </authorList>
    </citation>
    <scope>NUCLEOTIDE SEQUENCE</scope>
    <source>
        <strain evidence="4">BP6-180914</strain>
    </source>
</reference>
<dbReference type="RefSeq" id="WP_282586199.1">
    <property type="nucleotide sequence ID" value="NZ_JAMOIM010000011.1"/>
</dbReference>
<dbReference type="InterPro" id="IPR025195">
    <property type="entry name" value="GTA_TIM_dom"/>
</dbReference>
<gene>
    <name evidence="4" type="ORF">M8523_17580</name>
</gene>
<keyword evidence="4" id="KW-0378">Hydrolase</keyword>
<evidence type="ECO:0000313" key="4">
    <source>
        <dbReference type="EMBL" id="MCW6509831.1"/>
    </source>
</evidence>
<comment type="caution">
    <text evidence="4">The sequence shown here is derived from an EMBL/GenBank/DDBJ whole genome shotgun (WGS) entry which is preliminary data.</text>
</comment>
<dbReference type="GO" id="GO:0016787">
    <property type="term" value="F:hydrolase activity"/>
    <property type="evidence" value="ECO:0007669"/>
    <property type="project" value="UniProtKB-KW"/>
</dbReference>
<dbReference type="EMBL" id="JAMOIM010000011">
    <property type="protein sequence ID" value="MCW6509831.1"/>
    <property type="molecule type" value="Genomic_DNA"/>
</dbReference>
<proteinExistence type="predicted"/>
<dbReference type="Pfam" id="PF13547">
    <property type="entry name" value="GTA_TIM"/>
    <property type="match status" value="1"/>
</dbReference>
<feature type="domain" description="Rcc01698-like C-terminal" evidence="3">
    <location>
        <begin position="1051"/>
        <end position="1151"/>
    </location>
</feature>
<evidence type="ECO:0000259" key="1">
    <source>
        <dbReference type="Pfam" id="PF13547"/>
    </source>
</evidence>
<evidence type="ECO:0000313" key="5">
    <source>
        <dbReference type="Proteomes" id="UP001165667"/>
    </source>
</evidence>
<keyword evidence="5" id="KW-1185">Reference proteome</keyword>
<evidence type="ECO:0000259" key="3">
    <source>
        <dbReference type="Pfam" id="PF23666"/>
    </source>
</evidence>
<accession>A0AA41YWF0</accession>
<dbReference type="Gene3D" id="3.20.20.80">
    <property type="entry name" value="Glycosidases"/>
    <property type="match status" value="1"/>
</dbReference>
<dbReference type="InterPro" id="IPR056490">
    <property type="entry name" value="Rcc01698_C"/>
</dbReference>
<dbReference type="CDD" id="cd19607">
    <property type="entry name" value="GTA_TIM-barrel-like"/>
    <property type="match status" value="1"/>
</dbReference>
<sequence>MATLLLRAAGTAIGTVLGGPIGGLIGGTIGAIGGAVVDTLLINALTSRKQHTPQLDQINITNSTEGNAVRKLWGRMRLGGNVIWCSQFKQYTTKEKTSSGKGFGSSTSTKVTHYSLSFAVAFCEGGDSVQIGRIWADGNVLDQTKYTFVFYNGSEGQLPDAFIESIEGTGNVPAYRGTAYLVFQNMTLDDFGNRMPQITAEIIRTPPIPDPNDLTNLLRSVALLPGAGEFVLNTTIVKSSDGFGNWYPENEHSPLGASDIQVSLLQLEETLPNRAAVSLIVTWFGTDLRAGACHITPKVETRTKTVTPASAEWAVAGYTRATAPLVTQIDPANLDPTGLAGSAPPTGLVPAFGGTPSDHSVLEAIADMKGKGLRVMFYPFVMMDIPAGNGLPDPHGGAEQAPFPWRGRITCYPGPDQPGTVDKTAAAATQVNAFFAQYAAMVTHYASLCVAAGGVDSFIIGSELVGLTQLRSSAGDGTYPAVQQLKSLAATVKGTLGAGCKVGYAADWTEYHAHRPSDGSNDVIFNMDPLWSDSHIDFVGIDNYLPMSDWRDGAPNVDSDPVAGPFTIYDKSYLARNIEGGEDFDWYYASPADRVSQARTPIVDTAYAEHWVFRQKDIRSWWSSPHRSRLGGVRAGAATSYVPQGKPIWFTEFGCPAVDKGPNQPNVFYDPKSSESSLPYFSLGSKDDPVQRAYLEVMLAYWRDHAPTSGIYGGPMLTTDNMFAWAWDARPFPDFPGRTAVWHDTPNYELGHWLTGRAGEVPLKWIIAELCAAVGVTAYDTTDLLSASTLVLGFANDAIASPRDILAGLMDAFQFDARESGGVIAFFAKGNVRVTPLSDADLVVTSDADPGYSFTRSSDTDLPGAVRLSYADPFRAYASAATEARRAVGNSQNVAQVSTAAALDGAYAADVALSVLQQAWAAREVGAIKVPPSRLALDSGDAVTVTVDGITLSFRIKAIETTTYRALNLVGFDPSLLVVASPPVGQPGAPRLGTFGPPVIEFMELPPVTGQESELWAPRIAAYANPWAGIDIYRGNGGGGWDYVTTVESPSTMGELTSPLYAGPVDRWDRGNALYVQFYGAAGLLSLTEPQVLAGAGAIAVKNPDGAWEVLQYQTATLTGTNSYRLSKLLRGQLGTEGAMRAPVPTGARVVVLDANTLTPLDTILDSRSLAQDVRYGPSLYGVTDPSFTETTVQGSPVGLRPFSVSQIAGRRDPASGDVTFTWERRTRFAGDAWDTASVPLNEDEEAYDVEVLDGAGHVVRTVSSVASPSWTYSAAQQTADFGSGLTAYTLNVYQLSVLYGRGQGATKTVYL</sequence>
<dbReference type="InterPro" id="IPR017853">
    <property type="entry name" value="GH"/>
</dbReference>
<dbReference type="InterPro" id="IPR032876">
    <property type="entry name" value="J_dom"/>
</dbReference>
<dbReference type="Pfam" id="PF23666">
    <property type="entry name" value="Rcc01698_C"/>
    <property type="match status" value="1"/>
</dbReference>
<dbReference type="Pfam" id="PF13550">
    <property type="entry name" value="Phage-tail_3"/>
    <property type="match status" value="1"/>
</dbReference>
<feature type="domain" description="Tip attachment protein J" evidence="2">
    <location>
        <begin position="799"/>
        <end position="960"/>
    </location>
</feature>
<evidence type="ECO:0000259" key="2">
    <source>
        <dbReference type="Pfam" id="PF13550"/>
    </source>
</evidence>
<name>A0AA41YWF0_9HYPH</name>
<dbReference type="SUPFAM" id="SSF51445">
    <property type="entry name" value="(Trans)glycosidases"/>
    <property type="match status" value="1"/>
</dbReference>
<organism evidence="4 5">
    <name type="scientific">Lichenifustis flavocetrariae</name>
    <dbReference type="NCBI Taxonomy" id="2949735"/>
    <lineage>
        <taxon>Bacteria</taxon>
        <taxon>Pseudomonadati</taxon>
        <taxon>Pseudomonadota</taxon>
        <taxon>Alphaproteobacteria</taxon>
        <taxon>Hyphomicrobiales</taxon>
        <taxon>Lichenihabitantaceae</taxon>
        <taxon>Lichenifustis</taxon>
    </lineage>
</organism>